<gene>
    <name evidence="2" type="ORF">GFSPODELE1_LOCUS3008</name>
</gene>
<organism evidence="2 3">
    <name type="scientific">Somion occarium</name>
    <dbReference type="NCBI Taxonomy" id="3059160"/>
    <lineage>
        <taxon>Eukaryota</taxon>
        <taxon>Fungi</taxon>
        <taxon>Dikarya</taxon>
        <taxon>Basidiomycota</taxon>
        <taxon>Agaricomycotina</taxon>
        <taxon>Agaricomycetes</taxon>
        <taxon>Polyporales</taxon>
        <taxon>Cerrenaceae</taxon>
        <taxon>Somion</taxon>
    </lineage>
</organism>
<evidence type="ECO:0000313" key="2">
    <source>
        <dbReference type="EMBL" id="CAL1700123.1"/>
    </source>
</evidence>
<keyword evidence="3" id="KW-1185">Reference proteome</keyword>
<feature type="region of interest" description="Disordered" evidence="1">
    <location>
        <begin position="224"/>
        <end position="258"/>
    </location>
</feature>
<feature type="compositionally biased region" description="Acidic residues" evidence="1">
    <location>
        <begin position="506"/>
        <end position="520"/>
    </location>
</feature>
<dbReference type="EMBL" id="OZ037945">
    <property type="protein sequence ID" value="CAL1700123.1"/>
    <property type="molecule type" value="Genomic_DNA"/>
</dbReference>
<feature type="compositionally biased region" description="Polar residues" evidence="1">
    <location>
        <begin position="404"/>
        <end position="421"/>
    </location>
</feature>
<dbReference type="InterPro" id="IPR009072">
    <property type="entry name" value="Histone-fold"/>
</dbReference>
<feature type="compositionally biased region" description="Polar residues" evidence="1">
    <location>
        <begin position="310"/>
        <end position="320"/>
    </location>
</feature>
<feature type="compositionally biased region" description="Polar residues" evidence="1">
    <location>
        <begin position="479"/>
        <end position="492"/>
    </location>
</feature>
<feature type="region of interest" description="Disordered" evidence="1">
    <location>
        <begin position="732"/>
        <end position="775"/>
    </location>
</feature>
<feature type="compositionally biased region" description="Acidic residues" evidence="1">
    <location>
        <begin position="904"/>
        <end position="914"/>
    </location>
</feature>
<proteinExistence type="predicted"/>
<feature type="compositionally biased region" description="Polar residues" evidence="1">
    <location>
        <begin position="667"/>
        <end position="687"/>
    </location>
</feature>
<accession>A0ABP1CZH7</accession>
<feature type="compositionally biased region" description="Polar residues" evidence="1">
    <location>
        <begin position="367"/>
        <end position="377"/>
    </location>
</feature>
<name>A0ABP1CZH7_9APHY</name>
<protein>
    <submittedName>
        <fullName evidence="2">Uncharacterized protein</fullName>
    </submittedName>
</protein>
<feature type="region of interest" description="Disordered" evidence="1">
    <location>
        <begin position="904"/>
        <end position="932"/>
    </location>
</feature>
<evidence type="ECO:0000256" key="1">
    <source>
        <dbReference type="SAM" id="MobiDB-lite"/>
    </source>
</evidence>
<feature type="compositionally biased region" description="Basic and acidic residues" evidence="1">
    <location>
        <begin position="732"/>
        <end position="752"/>
    </location>
</feature>
<reference evidence="3" key="1">
    <citation type="submission" date="2024-04" db="EMBL/GenBank/DDBJ databases">
        <authorList>
            <person name="Shaw F."/>
            <person name="Minotto A."/>
        </authorList>
    </citation>
    <scope>NUCLEOTIDE SEQUENCE [LARGE SCALE GENOMIC DNA]</scope>
</reference>
<feature type="compositionally biased region" description="Low complexity" evidence="1">
    <location>
        <begin position="422"/>
        <end position="440"/>
    </location>
</feature>
<sequence>MTGTTEGLTGPNYISSRSADVILSDVRPIKLKLDALRSINVLLDEFLYNLLKAAGSLTTDKLKTSLIKILPTTLGKEAILEAEIELKAYWERTTASPSAQNAGDTGRDFDLQLSFELLRLKCEAYTTMNDGDEDVEAEKRLIGRMASVGVSAPPQTHLLAPAALYLTAILEHVCEHILSSVSRVASRDSSRTVATVQDLFVALCEDDSMYSMFKAMKVYEQIESVSKAQPPRRSKSFSKSNGRTSPANELHESTSTATRLRISSDSLATAVNGASPILQRSSTEKSRVAKIMNRSSSDNGDRFETGSLEMKSQSGGSQTGHSLEFMDAALLEEFDELMRSGATMKVSLTPDRLRSMEVYKQERKRQAQNGGTSPTSTDAKRGVTTRKPSVPNVDAIAEDEESHNPQSVVSSPPSAFQQTANRSRQSSLSRSSSTSTSPLSGNPRARSISVSAVPLLRSKSDMPPPPPPSHVLAPRLQKSVSASAKMTDNSRPQRTRKMGRKRESLDLDDIMNASDEEEASDVFPAPSPVRSNGTGPPKPYISKAARELIDFLDEGPPEERKLFPANASMISFESSKSKSGRFQRMMSRLTIGGSRENLNGRGDMQAPKTPRSTRSPYGSIGTSSPGFSPSSLNSKRSMPNVIVATPPPPPSMLRNITPPQATPPPSSHASTEDINGVSSPGTPTRRQSVARKAVPVFDGTAISQFPLPPTRIEDIKAASILRPVNGNGAAKLHAEQDDGVRQRKESSLKTDSTHSSALTDHRSEPSENTSPVPEVLQTVPIRSSSKKLPKKAVEIDTHVPEVPKTESKKETAGESTSVAGTFLSEEDVAQMRKLLAIATTAEECRLLVDMFLARNGSSTAAIESTPTPALVRFSRQPDQALKDLIALNDSLERALVGLLLSGEQEEAEGVEEVDAVPPSQTEETVIPHPPEA</sequence>
<feature type="region of interest" description="Disordered" evidence="1">
    <location>
        <begin position="360"/>
        <end position="448"/>
    </location>
</feature>
<feature type="region of interest" description="Disordered" evidence="1">
    <location>
        <begin position="273"/>
        <end position="320"/>
    </location>
</feature>
<evidence type="ECO:0000313" key="3">
    <source>
        <dbReference type="Proteomes" id="UP001497453"/>
    </source>
</evidence>
<dbReference type="Proteomes" id="UP001497453">
    <property type="component" value="Chromosome 2"/>
</dbReference>
<feature type="compositionally biased region" description="Low complexity" evidence="1">
    <location>
        <begin position="618"/>
        <end position="634"/>
    </location>
</feature>
<dbReference type="Gene3D" id="1.10.20.10">
    <property type="entry name" value="Histone, subunit A"/>
    <property type="match status" value="1"/>
</dbReference>
<feature type="region of interest" description="Disordered" evidence="1">
    <location>
        <begin position="479"/>
        <end position="541"/>
    </location>
</feature>
<feature type="compositionally biased region" description="Polar residues" evidence="1">
    <location>
        <begin position="237"/>
        <end position="258"/>
    </location>
</feature>
<feature type="region of interest" description="Disordered" evidence="1">
    <location>
        <begin position="590"/>
        <end position="705"/>
    </location>
</feature>